<evidence type="ECO:0000313" key="2">
    <source>
        <dbReference type="EMBL" id="TMR24360.1"/>
    </source>
</evidence>
<dbReference type="InterPro" id="IPR021224">
    <property type="entry name" value="DUF2690"/>
</dbReference>
<name>A0A5S4GE53_9ACTN</name>
<keyword evidence="3" id="KW-1185">Reference proteome</keyword>
<dbReference type="Proteomes" id="UP000306628">
    <property type="component" value="Unassembled WGS sequence"/>
</dbReference>
<comment type="caution">
    <text evidence="2">The sequence shown here is derived from an EMBL/GenBank/DDBJ whole genome shotgun (WGS) entry which is preliminary data.</text>
</comment>
<keyword evidence="1" id="KW-0732">Signal</keyword>
<dbReference type="Pfam" id="PF10901">
    <property type="entry name" value="DUF2690"/>
    <property type="match status" value="1"/>
</dbReference>
<accession>A0A5S4GE53</accession>
<sequence length="166" mass="17543">MVPTQHQSSDQRSRFSVKLRVAATAIGVAAVALFAASPANAQVAAQRYDHQDPYKSGCGNAARSVKSGKIISRANGQVGTIKLMWSGKCQTNWIEIRTATSANGIISVYAADGRSDRFSFKAGNGGRHWGNMIRAKNMCAWGSASVQWNGGRGGQYGSGTTAKACD</sequence>
<feature type="chain" id="PRO_5024446463" evidence="1">
    <location>
        <begin position="42"/>
        <end position="166"/>
    </location>
</feature>
<proteinExistence type="predicted"/>
<reference evidence="2 3" key="1">
    <citation type="submission" date="2019-05" db="EMBL/GenBank/DDBJ databases">
        <title>Draft genome sequence of Nonomuraea zeae DSM 100528.</title>
        <authorList>
            <person name="Saricaoglu S."/>
            <person name="Isik K."/>
        </authorList>
    </citation>
    <scope>NUCLEOTIDE SEQUENCE [LARGE SCALE GENOMIC DNA]</scope>
    <source>
        <strain evidence="2 3">DSM 100528</strain>
    </source>
</reference>
<dbReference type="AlphaFoldDB" id="A0A5S4GE53"/>
<dbReference type="OrthoDB" id="2863790at2"/>
<evidence type="ECO:0000313" key="3">
    <source>
        <dbReference type="Proteomes" id="UP000306628"/>
    </source>
</evidence>
<dbReference type="EMBL" id="VCKX01000242">
    <property type="protein sequence ID" value="TMR24360.1"/>
    <property type="molecule type" value="Genomic_DNA"/>
</dbReference>
<organism evidence="2 3">
    <name type="scientific">Nonomuraea zeae</name>
    <dbReference type="NCBI Taxonomy" id="1642303"/>
    <lineage>
        <taxon>Bacteria</taxon>
        <taxon>Bacillati</taxon>
        <taxon>Actinomycetota</taxon>
        <taxon>Actinomycetes</taxon>
        <taxon>Streptosporangiales</taxon>
        <taxon>Streptosporangiaceae</taxon>
        <taxon>Nonomuraea</taxon>
    </lineage>
</organism>
<evidence type="ECO:0000256" key="1">
    <source>
        <dbReference type="SAM" id="SignalP"/>
    </source>
</evidence>
<gene>
    <name evidence="2" type="ORF">ETD85_46770</name>
</gene>
<feature type="signal peptide" evidence="1">
    <location>
        <begin position="1"/>
        <end position="41"/>
    </location>
</feature>
<protein>
    <submittedName>
        <fullName evidence="2">DUF2690 domain-containing protein</fullName>
    </submittedName>
</protein>